<dbReference type="EMBL" id="JARAKH010000010">
    <property type="protein sequence ID" value="KAK8400314.1"/>
    <property type="molecule type" value="Genomic_DNA"/>
</dbReference>
<comment type="caution">
    <text evidence="1">The sequence shown here is derived from an EMBL/GenBank/DDBJ whole genome shotgun (WGS) entry which is preliminary data.</text>
</comment>
<dbReference type="Proteomes" id="UP001487740">
    <property type="component" value="Unassembled WGS sequence"/>
</dbReference>
<evidence type="ECO:0000313" key="1">
    <source>
        <dbReference type="EMBL" id="KAK8400314.1"/>
    </source>
</evidence>
<organism evidence="1 2">
    <name type="scientific">Scylla paramamosain</name>
    <name type="common">Mud crab</name>
    <dbReference type="NCBI Taxonomy" id="85552"/>
    <lineage>
        <taxon>Eukaryota</taxon>
        <taxon>Metazoa</taxon>
        <taxon>Ecdysozoa</taxon>
        <taxon>Arthropoda</taxon>
        <taxon>Crustacea</taxon>
        <taxon>Multicrustacea</taxon>
        <taxon>Malacostraca</taxon>
        <taxon>Eumalacostraca</taxon>
        <taxon>Eucarida</taxon>
        <taxon>Decapoda</taxon>
        <taxon>Pleocyemata</taxon>
        <taxon>Brachyura</taxon>
        <taxon>Eubrachyura</taxon>
        <taxon>Portunoidea</taxon>
        <taxon>Portunidae</taxon>
        <taxon>Portuninae</taxon>
        <taxon>Scylla</taxon>
    </lineage>
</organism>
<reference evidence="1 2" key="1">
    <citation type="submission" date="2023-03" db="EMBL/GenBank/DDBJ databases">
        <title>High-quality genome of Scylla paramamosain provides insights in environmental adaptation.</title>
        <authorList>
            <person name="Zhang L."/>
        </authorList>
    </citation>
    <scope>NUCLEOTIDE SEQUENCE [LARGE SCALE GENOMIC DNA]</scope>
    <source>
        <strain evidence="1">LZ_2023a</strain>
        <tissue evidence="1">Muscle</tissue>
    </source>
</reference>
<accession>A0AAW0UKX0</accession>
<proteinExistence type="predicted"/>
<sequence>MCTVFHIDRELLQVLSLRPGWIWMRENITSPACAKTPASYRRVGFRLPDVTSHRLRADQPVVTEDARMSEHSPLAVTVFLRAREATLLEVVDTTPNNATEWILSYDEVWGARFPSPWWCS</sequence>
<dbReference type="AlphaFoldDB" id="A0AAW0UKX0"/>
<evidence type="ECO:0000313" key="2">
    <source>
        <dbReference type="Proteomes" id="UP001487740"/>
    </source>
</evidence>
<gene>
    <name evidence="1" type="ORF">O3P69_003186</name>
</gene>
<keyword evidence="2" id="KW-1185">Reference proteome</keyword>
<name>A0AAW0UKX0_SCYPA</name>
<protein>
    <submittedName>
        <fullName evidence="1">Uncharacterized protein</fullName>
    </submittedName>
</protein>